<dbReference type="Gene3D" id="2.60.40.10">
    <property type="entry name" value="Immunoglobulins"/>
    <property type="match status" value="1"/>
</dbReference>
<accession>A0A9X2E0E9</accession>
<dbReference type="EMBL" id="JAMRYM010000142">
    <property type="protein sequence ID" value="MCM6764347.1"/>
    <property type="molecule type" value="Genomic_DNA"/>
</dbReference>
<comment type="caution">
    <text evidence="1">The sequence shown here is derived from an EMBL/GenBank/DDBJ whole genome shotgun (WGS) entry which is preliminary data.</text>
</comment>
<reference evidence="1" key="1">
    <citation type="submission" date="2022-06" db="EMBL/GenBank/DDBJ databases">
        <title>Whole genome shotgun sequencing (WGS) of Rathayibacter sp. ZW T2_19, isolated from stored onions (Allium cepa).</title>
        <authorList>
            <person name="Stoll D.A."/>
            <person name="Huch M."/>
        </authorList>
    </citation>
    <scope>NUCLEOTIDE SEQUENCE</scope>
    <source>
        <strain evidence="1">ZW T2_19</strain>
    </source>
</reference>
<proteinExistence type="predicted"/>
<feature type="non-terminal residue" evidence="1">
    <location>
        <position position="1"/>
    </location>
</feature>
<dbReference type="RefSeq" id="WP_251948292.1">
    <property type="nucleotide sequence ID" value="NZ_JAMRYM010000142.1"/>
</dbReference>
<dbReference type="InterPro" id="IPR013783">
    <property type="entry name" value="Ig-like_fold"/>
</dbReference>
<protein>
    <submittedName>
        <fullName evidence="1">Ig-like domain-containing protein</fullName>
    </submittedName>
</protein>
<dbReference type="AlphaFoldDB" id="A0A9X2E0E9"/>
<evidence type="ECO:0000313" key="1">
    <source>
        <dbReference type="EMBL" id="MCM6764347.1"/>
    </source>
</evidence>
<dbReference type="Proteomes" id="UP001155240">
    <property type="component" value="Unassembled WGS sequence"/>
</dbReference>
<dbReference type="Pfam" id="PF17957">
    <property type="entry name" value="Big_7"/>
    <property type="match status" value="1"/>
</dbReference>
<sequence>DAPAGPEAPVADTTAPAVAITSPESGALISGTTTATVTATDDTEVTAVTFYVGSLKVGDAVQTDDTTWSWRTRTAGIQGTYPLTARATDAAGNVSASDPVTVTVNQRPGSPKN</sequence>
<gene>
    <name evidence="1" type="ORF">NB037_18175</name>
</gene>
<dbReference type="GO" id="GO:0005975">
    <property type="term" value="P:carbohydrate metabolic process"/>
    <property type="evidence" value="ECO:0007669"/>
    <property type="project" value="UniProtKB-ARBA"/>
</dbReference>
<name>A0A9X2E0E9_9MICO</name>
<organism evidence="1 2">
    <name type="scientific">Rathayibacter rubneri</name>
    <dbReference type="NCBI Taxonomy" id="2950106"/>
    <lineage>
        <taxon>Bacteria</taxon>
        <taxon>Bacillati</taxon>
        <taxon>Actinomycetota</taxon>
        <taxon>Actinomycetes</taxon>
        <taxon>Micrococcales</taxon>
        <taxon>Microbacteriaceae</taxon>
        <taxon>Rathayibacter</taxon>
    </lineage>
</organism>
<evidence type="ECO:0000313" key="2">
    <source>
        <dbReference type="Proteomes" id="UP001155240"/>
    </source>
</evidence>
<keyword evidence="2" id="KW-1185">Reference proteome</keyword>